<evidence type="ECO:0000313" key="2">
    <source>
        <dbReference type="Proteomes" id="UP000252139"/>
    </source>
</evidence>
<evidence type="ECO:0000313" key="1">
    <source>
        <dbReference type="EMBL" id="RCH92270.1"/>
    </source>
</evidence>
<dbReference type="Proteomes" id="UP000252139">
    <property type="component" value="Unassembled WGS sequence"/>
</dbReference>
<accession>A0A367JQP3</accession>
<proteinExistence type="predicted"/>
<organism evidence="1 2">
    <name type="scientific">Rhizopus azygosporus</name>
    <name type="common">Rhizopus microsporus var. azygosporus</name>
    <dbReference type="NCBI Taxonomy" id="86630"/>
    <lineage>
        <taxon>Eukaryota</taxon>
        <taxon>Fungi</taxon>
        <taxon>Fungi incertae sedis</taxon>
        <taxon>Mucoromycota</taxon>
        <taxon>Mucoromycotina</taxon>
        <taxon>Mucoromycetes</taxon>
        <taxon>Mucorales</taxon>
        <taxon>Mucorineae</taxon>
        <taxon>Rhizopodaceae</taxon>
        <taxon>Rhizopus</taxon>
    </lineage>
</organism>
<keyword evidence="2" id="KW-1185">Reference proteome</keyword>
<reference evidence="1 2" key="1">
    <citation type="journal article" date="2018" name="G3 (Bethesda)">
        <title>Phylogenetic and Phylogenomic Definition of Rhizopus Species.</title>
        <authorList>
            <person name="Gryganskyi A.P."/>
            <person name="Golan J."/>
            <person name="Dolatabadi S."/>
            <person name="Mondo S."/>
            <person name="Robb S."/>
            <person name="Idnurm A."/>
            <person name="Muszewska A."/>
            <person name="Steczkiewicz K."/>
            <person name="Masonjones S."/>
            <person name="Liao H.L."/>
            <person name="Gajdeczka M.T."/>
            <person name="Anike F."/>
            <person name="Vuek A."/>
            <person name="Anishchenko I.M."/>
            <person name="Voigt K."/>
            <person name="de Hoog G.S."/>
            <person name="Smith M.E."/>
            <person name="Heitman J."/>
            <person name="Vilgalys R."/>
            <person name="Stajich J.E."/>
        </authorList>
    </citation>
    <scope>NUCLEOTIDE SEQUENCE [LARGE SCALE GENOMIC DNA]</scope>
    <source>
        <strain evidence="1 2">CBS 357.93</strain>
    </source>
</reference>
<comment type="caution">
    <text evidence="1">The sequence shown here is derived from an EMBL/GenBank/DDBJ whole genome shotgun (WGS) entry which is preliminary data.</text>
</comment>
<gene>
    <name evidence="1" type="ORF">CU097_005436</name>
</gene>
<sequence>MSETDPLPNIQRPLLSQSIREVNRTGMHFYHVYNYPVQALCQIHHSVVLEGIDLLRGIIESQVYGVALLIGNHCAQFLYDRNTAHGIKERVVVTAVKAKTKSKRKLKTVVKAHWMMATLKKNCRKSV</sequence>
<dbReference type="EMBL" id="PJQL01000852">
    <property type="protein sequence ID" value="RCH92270.1"/>
    <property type="molecule type" value="Genomic_DNA"/>
</dbReference>
<protein>
    <submittedName>
        <fullName evidence="1">Uncharacterized protein</fullName>
    </submittedName>
</protein>
<name>A0A367JQP3_RHIAZ</name>
<dbReference type="AlphaFoldDB" id="A0A367JQP3"/>